<feature type="compositionally biased region" description="Low complexity" evidence="8">
    <location>
        <begin position="1751"/>
        <end position="1767"/>
    </location>
</feature>
<proteinExistence type="inferred from homology"/>
<evidence type="ECO:0000256" key="6">
    <source>
        <dbReference type="PROSITE-ProRule" id="PRU00175"/>
    </source>
</evidence>
<sequence length="2319" mass="247775">MTRKKGNPSRRLVLPRAGGHEDNKPECLDERGDSSVSSGRPKSLQHEVELEPVPDSRPTKRRRSVLAVEPFNINLHVDVIPVQHLLGFLQLDGVLAAVDDDGDAAPSVVRVTGTGTPDEVSSCCLKCRYFASGQFLTAHLIAPSFATARNLVRLLQDCVLGFALQSAADAFSCRSQPVIYAWNSGSTPIQLQVVTGALITDTNQNDRDAGRQLKGAVPGLSLDGDSWQPAVYVAGPSCSVLNLWTCDEGSKRTPTLSGTASSAELPATAGTSAVGTSSVTASLRLGVCAAALERLKTSDPEDVQQFAWQGQLLDVLGWLLPHIRVESTKAKQPAQLFQPPMPGSPCEAAPSPARTGPPMLDGNTGGSVGQFLIRSPGSQACSGGIGSGTAPPPTQTMSPGSTATAGQGFDPGWLYGAVKPSGWEPQWADDPVELRPRLRPYQRRAVAWMLQRERAPEDEGGGVGAEPEGVGGGLVAARLQMEPVGSESAAPEPPGTSSLSIASLHPLWRRLHTLPGSAAEALYVNAYTGTLASEPFAAPRPVRGGILADEMGLGKTVELLALITAHRFVAPLSEPQPMRMGTEATVAAKGGDSRKRIKAGTSSTQEGQRPRERVCCPCGVRADDPNDTNVADYDGLWILCECCNGWMHGACVGVKKAPRSAWVCTGCLRDRALATVSEPCGATLIVVPSAILQQWYDEVRRHVHPGALRVVVYNGQMQPGVSSAGDHLLGAFTKHGAGGNRENAAAAAEGRRGPVPGGSRDDEADVAASMVVTASDLAAADVVLTTYDVLKRDVTRQPDLQAPERSFRHAKRYAVVPTPLTRLRWWRVVLDEAQMVENSTAKATEMALKLDTVHRWCVTGTPISRGLEDVYGLLAFLGARPWNERRWWNRCVQRPVEAGDPVGRQLLLRLLRPSAKPDIRGGGCLSCNGGLMWRSAKRDVEEELGLPPQSTHISHLRLSAVELHFYNRQHQDCAAKARAVLPPRVVAAMESGRLLAGAEVQPDEDEQGAAEVRRNDGGGWEEHPDRQHGLDRGSVHGQEEVAAVVALGSSTAQEQQQAEGEELYNQRLGRQEGGMGLPDTLKELQDIQRRRWELSRQGVERDGRRGRTGEGAEAAMSLGVSQPSTSAEERQHDDPMLVDSWEDRETAAEAAGCGNGGGGGEPRSIRGRSPPRLERPRKALMALAVSLDRPLAPHEARKLLGPLLKLRQACCHPQVGAGGIRALTATGQPHHHNYHHHGGGPAGSHHNAPMTMTDILGVLVTRAKVEAEEAQRQLMAAFNGLSALMIIQGDIAEAIATYRKALRVMEDNKPDIDTDPLQRLHTLHNLDQMLVTAASASAQAVLAAIPRTLRDHTLLEDAAAIRNRYLEQRRQKLASEEAAYKELISASLPFHGAAGWYLAAIDLLVSKGHGQAAVDYIKEKLLEGDTYRQKTEVNASSLAHLFSSLLGLKVLLNDSLDAIEEHRADAMRLLDDLGTRTRQSQPAPEFVEQAGQCGRCRSGPIRALVCEHCRLDEHFIQWEVRLFALYSRALTAGATVTAEEAARRAQAALVRWAGHGGLHEKQGAEDHLEEGGDDSRRVANVAMANTSWRQSEAEMVLRLLLALLRQHFKRDADEQLEWIMREGKAHVNRLEAQRRLLVAARSTSLAQRMLLYAHDELAMATMRMRLAREGETIAAHEVNLKLHPAAVPVKNVELSNDRIVAEGDLRRTLGTLRYLQKLQSIQKRQQERKLLEQQQTQQKQQEKEEKHHHQQQQQQQQSEGAAPAAGGDTPDVIGTHPTTAAAADSGPDSRGPTGSHCEGGSVIGPQTHILLAQGSKSSPGCPLLAAQSAVTATPAPALDSAVIVSHAVTSTTAVPYPSDGDGGCGGGGSGVGSGGEAEVEFCPICHDPLDCSGDCVILPCGHQMHPGCSEALVAKTVAPSTPYHQKRVTCPTCRTRVHIADIAYIDSGLNPGSEGAKGGNGGSGGAGGPWAGEAAVAVRGSFGTKIEAVVRRIKFVLEQDATAKVLVFSGWVDLLELVAAALVANAVPHVLARGRGAMAAALAAFKDHPWGARELDALEEDDGPDGGDEDAGVVLDTSGPDHVAYGEGGRTHCNGLEDVVGVEAEEERGNATREALLMHHGAVFDAEGGPQTPLARVGGGQQPQVSTPGQGRPSLTRDPVKHILTKPRVLLLQLKQGGAGLNLTEAQHVVLVEPQLDPAAEVQAVGRVHRIGQSRPTHVHRFVVTHTVEEQVHKLAAARSRGMDMAAAVPGTRSGVWGCYSGRSGGAGVGGDGNEHLTVRDVAILLDTRWGHNTLPQASTTAVRRANSTAADLPKLCVS</sequence>
<dbReference type="CDD" id="cd18793">
    <property type="entry name" value="SF2_C_SNF"/>
    <property type="match status" value="1"/>
</dbReference>
<evidence type="ECO:0000256" key="8">
    <source>
        <dbReference type="SAM" id="MobiDB-lite"/>
    </source>
</evidence>
<dbReference type="PROSITE" id="PS50089">
    <property type="entry name" value="ZF_RING_2"/>
    <property type="match status" value="1"/>
</dbReference>
<feature type="region of interest" description="Disordered" evidence="8">
    <location>
        <begin position="998"/>
        <end position="1033"/>
    </location>
</feature>
<dbReference type="InterPro" id="IPR027417">
    <property type="entry name" value="P-loop_NTPase"/>
</dbReference>
<dbReference type="InterPro" id="IPR014001">
    <property type="entry name" value="Helicase_ATP-bd"/>
</dbReference>
<dbReference type="PANTHER" id="PTHR45865:SF1">
    <property type="entry name" value="E3 UBIQUITIN-PROTEIN LIGASE SHPRH"/>
    <property type="match status" value="1"/>
</dbReference>
<evidence type="ECO:0000259" key="9">
    <source>
        <dbReference type="PROSITE" id="PS50016"/>
    </source>
</evidence>
<dbReference type="SUPFAM" id="SSF52540">
    <property type="entry name" value="P-loop containing nucleoside triphosphate hydrolases"/>
    <property type="match status" value="2"/>
</dbReference>
<comment type="similarity">
    <text evidence="1">Belongs to the SNF2/RAD54 helicase family. RAD16 subfamily.</text>
</comment>
<feature type="region of interest" description="Disordered" evidence="8">
    <location>
        <begin position="380"/>
        <end position="409"/>
    </location>
</feature>
<comment type="caution">
    <text evidence="11">The sequence shown here is derived from an EMBL/GenBank/DDBJ whole genome shotgun (WGS) entry which is preliminary data.</text>
</comment>
<dbReference type="InterPro" id="IPR048686">
    <property type="entry name" value="SHPRH_helical_1st"/>
</dbReference>
<evidence type="ECO:0000256" key="3">
    <source>
        <dbReference type="ARBA" id="ARBA00022771"/>
    </source>
</evidence>
<dbReference type="InterPro" id="IPR049730">
    <property type="entry name" value="SNF2/RAD54-like_C"/>
</dbReference>
<dbReference type="Pfam" id="PF21325">
    <property type="entry name" value="SHPRH_helical-1st"/>
    <property type="match status" value="1"/>
</dbReference>
<dbReference type="GO" id="GO:0005524">
    <property type="term" value="F:ATP binding"/>
    <property type="evidence" value="ECO:0007669"/>
    <property type="project" value="InterPro"/>
</dbReference>
<dbReference type="Proteomes" id="UP000722791">
    <property type="component" value="Unassembled WGS sequence"/>
</dbReference>
<feature type="compositionally biased region" description="Polar residues" evidence="8">
    <location>
        <begin position="395"/>
        <end position="405"/>
    </location>
</feature>
<dbReference type="InterPro" id="IPR013083">
    <property type="entry name" value="Znf_RING/FYVE/PHD"/>
</dbReference>
<dbReference type="InterPro" id="IPR052583">
    <property type="entry name" value="ATP-helicase/E3_Ub-Ligase"/>
</dbReference>
<name>A0A8J4GPM9_9CHLO</name>
<dbReference type="Pfam" id="PF00271">
    <property type="entry name" value="Helicase_C"/>
    <property type="match status" value="1"/>
</dbReference>
<evidence type="ECO:0000313" key="11">
    <source>
        <dbReference type="EMBL" id="GIM12415.1"/>
    </source>
</evidence>
<feature type="repeat" description="TPR" evidence="7">
    <location>
        <begin position="1275"/>
        <end position="1308"/>
    </location>
</feature>
<keyword evidence="2" id="KW-0479">Metal-binding</keyword>
<dbReference type="SMART" id="SM00249">
    <property type="entry name" value="PHD"/>
    <property type="match status" value="1"/>
</dbReference>
<feature type="region of interest" description="Disordered" evidence="8">
    <location>
        <begin position="1"/>
        <end position="61"/>
    </location>
</feature>
<dbReference type="SMART" id="SM00184">
    <property type="entry name" value="RING"/>
    <property type="match status" value="1"/>
</dbReference>
<dbReference type="PANTHER" id="PTHR45865">
    <property type="entry name" value="E3 UBIQUITIN-PROTEIN LIGASE SHPRH FAMILY MEMBER"/>
    <property type="match status" value="1"/>
</dbReference>
<accession>A0A8J4GPM9</accession>
<dbReference type="InterPro" id="IPR011011">
    <property type="entry name" value="Znf_FYVE_PHD"/>
</dbReference>
<evidence type="ECO:0000256" key="1">
    <source>
        <dbReference type="ARBA" id="ARBA00008438"/>
    </source>
</evidence>
<evidence type="ECO:0000256" key="5">
    <source>
        <dbReference type="ARBA" id="ARBA00022833"/>
    </source>
</evidence>
<dbReference type="CDD" id="cd16448">
    <property type="entry name" value="RING-H2"/>
    <property type="match status" value="1"/>
</dbReference>
<evidence type="ECO:0000313" key="12">
    <source>
        <dbReference type="Proteomes" id="UP000722791"/>
    </source>
</evidence>
<dbReference type="GO" id="GO:0016787">
    <property type="term" value="F:hydrolase activity"/>
    <property type="evidence" value="ECO:0007669"/>
    <property type="project" value="UniProtKB-KW"/>
</dbReference>
<evidence type="ECO:0000256" key="7">
    <source>
        <dbReference type="PROSITE-ProRule" id="PRU00339"/>
    </source>
</evidence>
<evidence type="ECO:0000256" key="4">
    <source>
        <dbReference type="ARBA" id="ARBA00022801"/>
    </source>
</evidence>
<dbReference type="EMBL" id="BNCQ01000043">
    <property type="protein sequence ID" value="GIM12415.1"/>
    <property type="molecule type" value="Genomic_DNA"/>
</dbReference>
<dbReference type="Gene3D" id="3.30.40.10">
    <property type="entry name" value="Zinc/RING finger domain, C3HC4 (zinc finger)"/>
    <property type="match status" value="2"/>
</dbReference>
<dbReference type="InterPro" id="IPR019787">
    <property type="entry name" value="Znf_PHD-finger"/>
</dbReference>
<feature type="domain" description="PHD-type" evidence="9">
    <location>
        <begin position="612"/>
        <end position="670"/>
    </location>
</feature>
<dbReference type="SMART" id="SM00490">
    <property type="entry name" value="HELICc"/>
    <property type="match status" value="1"/>
</dbReference>
<feature type="compositionally biased region" description="Basic and acidic residues" evidence="8">
    <location>
        <begin position="1011"/>
        <end position="1033"/>
    </location>
</feature>
<dbReference type="SMART" id="SM00487">
    <property type="entry name" value="DEXDc"/>
    <property type="match status" value="1"/>
</dbReference>
<reference evidence="11" key="1">
    <citation type="journal article" date="2021" name="Proc. Natl. Acad. Sci. U.S.A.">
        <title>Three genomes in the algal genus Volvox reveal the fate of a haploid sex-determining region after a transition to homothallism.</title>
        <authorList>
            <person name="Yamamoto K."/>
            <person name="Hamaji T."/>
            <person name="Kawai-Toyooka H."/>
            <person name="Matsuzaki R."/>
            <person name="Takahashi F."/>
            <person name="Nishimura Y."/>
            <person name="Kawachi M."/>
            <person name="Noguchi H."/>
            <person name="Minakuchi Y."/>
            <person name="Umen J.G."/>
            <person name="Toyoda A."/>
            <person name="Nozaki H."/>
        </authorList>
    </citation>
    <scope>NUCLEOTIDE SEQUENCE</scope>
    <source>
        <strain evidence="11">NIES-3785</strain>
    </source>
</reference>
<keyword evidence="4" id="KW-0378">Hydrolase</keyword>
<keyword evidence="5" id="KW-0862">Zinc</keyword>
<dbReference type="Pfam" id="PF00176">
    <property type="entry name" value="SNF2-rel_dom"/>
    <property type="match status" value="1"/>
</dbReference>
<dbReference type="Gene3D" id="3.40.50.300">
    <property type="entry name" value="P-loop containing nucleotide triphosphate hydrolases"/>
    <property type="match status" value="1"/>
</dbReference>
<feature type="region of interest" description="Disordered" evidence="8">
    <location>
        <begin position="1729"/>
        <end position="1802"/>
    </location>
</feature>
<feature type="region of interest" description="Disordered" evidence="8">
    <location>
        <begin position="584"/>
        <end position="608"/>
    </location>
</feature>
<organism evidence="11 12">
    <name type="scientific">Volvox reticuliferus</name>
    <dbReference type="NCBI Taxonomy" id="1737510"/>
    <lineage>
        <taxon>Eukaryota</taxon>
        <taxon>Viridiplantae</taxon>
        <taxon>Chlorophyta</taxon>
        <taxon>core chlorophytes</taxon>
        <taxon>Chlorophyceae</taxon>
        <taxon>CS clade</taxon>
        <taxon>Chlamydomonadales</taxon>
        <taxon>Volvocaceae</taxon>
        <taxon>Volvox</taxon>
    </lineage>
</organism>
<dbReference type="PROSITE" id="PS50016">
    <property type="entry name" value="ZF_PHD_2"/>
    <property type="match status" value="1"/>
</dbReference>
<feature type="compositionally biased region" description="Basic and acidic residues" evidence="8">
    <location>
        <begin position="18"/>
        <end position="33"/>
    </location>
</feature>
<keyword evidence="3 6" id="KW-0863">Zinc-finger</keyword>
<protein>
    <submittedName>
        <fullName evidence="11">Uncharacterized protein</fullName>
    </submittedName>
</protein>
<dbReference type="Gene3D" id="3.40.50.10810">
    <property type="entry name" value="Tandem AAA-ATPase domain"/>
    <property type="match status" value="2"/>
</dbReference>
<dbReference type="InterPro" id="IPR001841">
    <property type="entry name" value="Znf_RING"/>
</dbReference>
<feature type="compositionally biased region" description="Basic and acidic residues" evidence="8">
    <location>
        <begin position="1095"/>
        <end position="1110"/>
    </location>
</feature>
<dbReference type="InterPro" id="IPR001965">
    <property type="entry name" value="Znf_PHD"/>
</dbReference>
<feature type="region of interest" description="Disordered" evidence="8">
    <location>
        <begin position="1095"/>
        <end position="1133"/>
    </location>
</feature>
<dbReference type="SUPFAM" id="SSF57903">
    <property type="entry name" value="FYVE/PHD zinc finger"/>
    <property type="match status" value="1"/>
</dbReference>
<keyword evidence="7" id="KW-0802">TPR repeat</keyword>
<feature type="region of interest" description="Disordered" evidence="8">
    <location>
        <begin position="2135"/>
        <end position="2157"/>
    </location>
</feature>
<dbReference type="SUPFAM" id="SSF57850">
    <property type="entry name" value="RING/U-box"/>
    <property type="match status" value="1"/>
</dbReference>
<dbReference type="GO" id="GO:0008270">
    <property type="term" value="F:zinc ion binding"/>
    <property type="evidence" value="ECO:0007669"/>
    <property type="project" value="UniProtKB-KW"/>
</dbReference>
<evidence type="ECO:0000256" key="2">
    <source>
        <dbReference type="ARBA" id="ARBA00022723"/>
    </source>
</evidence>
<feature type="region of interest" description="Disordered" evidence="8">
    <location>
        <begin position="1149"/>
        <end position="1172"/>
    </location>
</feature>
<gene>
    <name evidence="11" type="ORF">Vretimale_15757</name>
</gene>
<feature type="region of interest" description="Disordered" evidence="8">
    <location>
        <begin position="740"/>
        <end position="762"/>
    </location>
</feature>
<feature type="domain" description="RING-type" evidence="10">
    <location>
        <begin position="1882"/>
        <end position="1934"/>
    </location>
</feature>
<dbReference type="InterPro" id="IPR038718">
    <property type="entry name" value="SNF2-like_sf"/>
</dbReference>
<dbReference type="InterPro" id="IPR001650">
    <property type="entry name" value="Helicase_C-like"/>
</dbReference>
<dbReference type="PROSITE" id="PS50005">
    <property type="entry name" value="TPR"/>
    <property type="match status" value="1"/>
</dbReference>
<dbReference type="InterPro" id="IPR000330">
    <property type="entry name" value="SNF2_N"/>
</dbReference>
<dbReference type="InterPro" id="IPR019734">
    <property type="entry name" value="TPR_rpt"/>
</dbReference>
<evidence type="ECO:0000259" key="10">
    <source>
        <dbReference type="PROSITE" id="PS50089"/>
    </source>
</evidence>